<name>A0ABT2IB69_9SPHN</name>
<reference evidence="2" key="1">
    <citation type="submission" date="2022-09" db="EMBL/GenBank/DDBJ databases">
        <title>Novosphingobium sp. Nov., a polycyclic aromatic hydrocarbon-degrading bacterium isolated form mangrove sediments in HongKong.</title>
        <authorList>
            <person name="Hu Z."/>
        </authorList>
    </citation>
    <scope>NUCLEOTIDE SEQUENCE</scope>
    <source>
        <strain evidence="2">HK4-1</strain>
    </source>
</reference>
<sequence>MRFFMKLRQTNGIAAASAKAGFSTATGYRIAQTPVLPSQRAKTRERRRPDPLAEIFEHEIVPLLKAAPGLRAVAVFEEMRRRHPDLDPGVRRTMERRIRSWRALHGPEQEVIFRQIHEPGRLGLSDFTDMGDLGVLVAGQPLDHRLYHFRLMWSGFEHAHVILGGESYVALAEGLQNALWALGGAPTEHRSDSLSAAFRNLDAEARADLTTRYDALCGHYGMTPTRNNRGIAHENGGIESAHGHLKAAVRDALLLRASRDFDDLAAYRRFIDEIVAAKNRRSGARIDAERAALQPLPDRRTSDYEEVIVTVTSTSSFTLRKVFYTVPSRLIGHRLRVRLYDDRLDLFIGGTHLMTLARGRSKSNGAHGHVVDYRHVIHSLRRKPMALMKLVYRDQLFPREAYARTFERLVEALSERVACRMMVELLAMAHERACEAELADLLGTDLAAGRLPDIAALRERFAPNPAALPEVVIQLAPLSTYDVLLTGEAA</sequence>
<dbReference type="PANTHER" id="PTHR35004:SF7">
    <property type="entry name" value="INTEGRASE PROTEIN"/>
    <property type="match status" value="1"/>
</dbReference>
<gene>
    <name evidence="2" type="primary">istA</name>
    <name evidence="2" type="ORF">NZK81_19500</name>
</gene>
<proteinExistence type="predicted"/>
<accession>A0ABT2IB69</accession>
<protein>
    <submittedName>
        <fullName evidence="2">IS21 family transposase</fullName>
    </submittedName>
</protein>
<evidence type="ECO:0000313" key="3">
    <source>
        <dbReference type="Proteomes" id="UP001165583"/>
    </source>
</evidence>
<organism evidence="2 3">
    <name type="scientific">Novosphingobium mangrovi</name>
    <name type="common">ex Huang et al. 2023</name>
    <dbReference type="NCBI Taxonomy" id="2976432"/>
    <lineage>
        <taxon>Bacteria</taxon>
        <taxon>Pseudomonadati</taxon>
        <taxon>Pseudomonadota</taxon>
        <taxon>Alphaproteobacteria</taxon>
        <taxon>Sphingomonadales</taxon>
        <taxon>Sphingomonadaceae</taxon>
        <taxon>Novosphingobium</taxon>
    </lineage>
</organism>
<evidence type="ECO:0000259" key="1">
    <source>
        <dbReference type="PROSITE" id="PS50994"/>
    </source>
</evidence>
<dbReference type="NCBIfam" id="NF033546">
    <property type="entry name" value="transpos_IS21"/>
    <property type="match status" value="1"/>
</dbReference>
<dbReference type="PANTHER" id="PTHR35004">
    <property type="entry name" value="TRANSPOSASE RV3428C-RELATED"/>
    <property type="match status" value="1"/>
</dbReference>
<dbReference type="PROSITE" id="PS50994">
    <property type="entry name" value="INTEGRASE"/>
    <property type="match status" value="1"/>
</dbReference>
<comment type="caution">
    <text evidence="2">The sequence shown here is derived from an EMBL/GenBank/DDBJ whole genome shotgun (WGS) entry which is preliminary data.</text>
</comment>
<feature type="domain" description="Integrase catalytic" evidence="1">
    <location>
        <begin position="115"/>
        <end position="303"/>
    </location>
</feature>
<dbReference type="EMBL" id="JANZXA010000019">
    <property type="protein sequence ID" value="MCT2401742.1"/>
    <property type="molecule type" value="Genomic_DNA"/>
</dbReference>
<keyword evidence="3" id="KW-1185">Reference proteome</keyword>
<dbReference type="Proteomes" id="UP001165583">
    <property type="component" value="Unassembled WGS sequence"/>
</dbReference>
<dbReference type="InterPro" id="IPR001584">
    <property type="entry name" value="Integrase_cat-core"/>
</dbReference>
<evidence type="ECO:0000313" key="2">
    <source>
        <dbReference type="EMBL" id="MCT2401742.1"/>
    </source>
</evidence>